<dbReference type="InterPro" id="IPR029787">
    <property type="entry name" value="Nucleotide_cyclase"/>
</dbReference>
<dbReference type="PANTHER" id="PTHR33121">
    <property type="entry name" value="CYCLIC DI-GMP PHOSPHODIESTERASE PDEF"/>
    <property type="match status" value="1"/>
</dbReference>
<name>A0A6A7Z602_9PSED</name>
<dbReference type="PROSITE" id="PS50885">
    <property type="entry name" value="HAMP"/>
    <property type="match status" value="1"/>
</dbReference>
<dbReference type="Pfam" id="PF00563">
    <property type="entry name" value="EAL"/>
    <property type="match status" value="1"/>
</dbReference>
<dbReference type="AlphaFoldDB" id="A0A6A7Z602"/>
<evidence type="ECO:0000313" key="2">
    <source>
        <dbReference type="Proteomes" id="UP000466863"/>
    </source>
</evidence>
<dbReference type="NCBIfam" id="TIGR00254">
    <property type="entry name" value="GGDEF"/>
    <property type="match status" value="1"/>
</dbReference>
<dbReference type="EMBL" id="WIVV01000010">
    <property type="protein sequence ID" value="MQU41703.1"/>
    <property type="molecule type" value="Genomic_DNA"/>
</dbReference>
<dbReference type="Gene3D" id="6.10.340.10">
    <property type="match status" value="1"/>
</dbReference>
<dbReference type="PROSITE" id="PS50887">
    <property type="entry name" value="GGDEF"/>
    <property type="match status" value="1"/>
</dbReference>
<dbReference type="Pfam" id="PF00990">
    <property type="entry name" value="GGDEF"/>
    <property type="match status" value="1"/>
</dbReference>
<dbReference type="Gene3D" id="3.30.70.270">
    <property type="match status" value="1"/>
</dbReference>
<organism evidence="1 2">
    <name type="scientific">Pseudomonas helleri</name>
    <dbReference type="NCBI Taxonomy" id="1608996"/>
    <lineage>
        <taxon>Bacteria</taxon>
        <taxon>Pseudomonadati</taxon>
        <taxon>Pseudomonadota</taxon>
        <taxon>Gammaproteobacteria</taxon>
        <taxon>Pseudomonadales</taxon>
        <taxon>Pseudomonadaceae</taxon>
        <taxon>Pseudomonas</taxon>
    </lineage>
</organism>
<dbReference type="SUPFAM" id="SSF141868">
    <property type="entry name" value="EAL domain-like"/>
    <property type="match status" value="1"/>
</dbReference>
<dbReference type="GO" id="GO:0007165">
    <property type="term" value="P:signal transduction"/>
    <property type="evidence" value="ECO:0007669"/>
    <property type="project" value="InterPro"/>
</dbReference>
<evidence type="ECO:0000313" key="1">
    <source>
        <dbReference type="EMBL" id="MQU41703.1"/>
    </source>
</evidence>
<comment type="caution">
    <text evidence="1">The sequence shown here is derived from an EMBL/GenBank/DDBJ whole genome shotgun (WGS) entry which is preliminary data.</text>
</comment>
<dbReference type="RefSeq" id="WP_153331328.1">
    <property type="nucleotide sequence ID" value="NZ_CP181271.1"/>
</dbReference>
<dbReference type="GO" id="GO:0071111">
    <property type="term" value="F:cyclic-guanylate-specific phosphodiesterase activity"/>
    <property type="evidence" value="ECO:0007669"/>
    <property type="project" value="InterPro"/>
</dbReference>
<dbReference type="PROSITE" id="PS50883">
    <property type="entry name" value="EAL"/>
    <property type="match status" value="1"/>
</dbReference>
<accession>A0A6A7Z602</accession>
<dbReference type="Gene3D" id="3.20.20.450">
    <property type="entry name" value="EAL domain"/>
    <property type="match status" value="1"/>
</dbReference>
<dbReference type="SUPFAM" id="SSF55073">
    <property type="entry name" value="Nucleotide cyclase"/>
    <property type="match status" value="1"/>
</dbReference>
<dbReference type="CDD" id="cd06225">
    <property type="entry name" value="HAMP"/>
    <property type="match status" value="1"/>
</dbReference>
<gene>
    <name evidence="1" type="ORF">GHO28_04140</name>
</gene>
<dbReference type="SMART" id="SM00267">
    <property type="entry name" value="GGDEF"/>
    <property type="match status" value="1"/>
</dbReference>
<dbReference type="CDD" id="cd01948">
    <property type="entry name" value="EAL"/>
    <property type="match status" value="1"/>
</dbReference>
<dbReference type="SUPFAM" id="SSF158472">
    <property type="entry name" value="HAMP domain-like"/>
    <property type="match status" value="1"/>
</dbReference>
<dbReference type="InterPro" id="IPR003660">
    <property type="entry name" value="HAMP_dom"/>
</dbReference>
<dbReference type="InterPro" id="IPR001633">
    <property type="entry name" value="EAL_dom"/>
</dbReference>
<dbReference type="SMART" id="SM00304">
    <property type="entry name" value="HAMP"/>
    <property type="match status" value="1"/>
</dbReference>
<dbReference type="GO" id="GO:0016020">
    <property type="term" value="C:membrane"/>
    <property type="evidence" value="ECO:0007669"/>
    <property type="project" value="InterPro"/>
</dbReference>
<dbReference type="CDD" id="cd01949">
    <property type="entry name" value="GGDEF"/>
    <property type="match status" value="1"/>
</dbReference>
<dbReference type="InterPro" id="IPR000160">
    <property type="entry name" value="GGDEF_dom"/>
</dbReference>
<dbReference type="InterPro" id="IPR043128">
    <property type="entry name" value="Rev_trsase/Diguanyl_cyclase"/>
</dbReference>
<reference evidence="1 2" key="1">
    <citation type="submission" date="2019-10" db="EMBL/GenBank/DDBJ databases">
        <title>Evaluation of single-gene subtyping targets for Pseudomonas.</title>
        <authorList>
            <person name="Reichler S.J."/>
            <person name="Orsi R.H."/>
            <person name="Wiedmann M."/>
            <person name="Martin N.H."/>
            <person name="Murphy S.I."/>
        </authorList>
    </citation>
    <scope>NUCLEOTIDE SEQUENCE [LARGE SCALE GENOMIC DNA]</scope>
    <source>
        <strain evidence="1 2">FSL R10-1876</strain>
    </source>
</reference>
<protein>
    <submittedName>
        <fullName evidence="1">EAL domain-containing protein</fullName>
    </submittedName>
</protein>
<proteinExistence type="predicted"/>
<dbReference type="PANTHER" id="PTHR33121:SF71">
    <property type="entry name" value="OXYGEN SENSOR PROTEIN DOSP"/>
    <property type="match status" value="1"/>
</dbReference>
<dbReference type="InterPro" id="IPR050706">
    <property type="entry name" value="Cyclic-di-GMP_PDE-like"/>
</dbReference>
<dbReference type="SMART" id="SM00052">
    <property type="entry name" value="EAL"/>
    <property type="match status" value="1"/>
</dbReference>
<dbReference type="InterPro" id="IPR035919">
    <property type="entry name" value="EAL_sf"/>
</dbReference>
<sequence>MKLRNSFQAHISFVLALLLLIVIGAVYFAVKAATVTAASDQAENQLKNGTRVFERFVDFRARRIQYGLNWLTNDQDFREAVIDGRPQEIENALETFEASLRDSDLFVLDLQGKIIISTLASLPPGQTFPYAQALSQARRGSQIKLIGILDERPYMMVQGVVLAPLPVMRVVSAMPMDEVFAQELRTLSNLEVSFLGVKDGRSGALASTQPEAMSESIVRFLRDNPPGPLTHFSEFAGKRFLGQLLQLANSGDPANGQVMALLQSPLDQTLQAFTSLDRKFLWISLAALLASLLGALWLAREVSRPVSLLAAAAQRIGRGDYSTPVVLKRRDELGFLAKAFNAMQNGIAVREQQLAHNALHDPLTGLPNRALVMERLGSAITARRSVVLIYLGIENYRLISESSGPEGLELIMLKTTHVLIEALPESSTAARITGNEFLLLLENTQVDAGVAMADHLYGVLSQPLNIDGHDVQLDVRMGISVYPTHGQTAEELMARAAIARSDAAALTGYLQVYQQDRDLAHQRQIQLIRDLRHAASDGELFIQYQPKLDLRSGHVSQAEALLRWQHPVFGVVSPAEFIPLAERSGSMKLLTDWVIEASIRQLAEWNRRGLHLQLSINISADDLRGDGLAPQVQALLAQYQVAAQQLTFEITESAVMHDPEHSLAVLRGLRDCGISLSVDDFGTGYSSLAHLKRLPVQELKIDQSFVRNLDEASEDAVIVRSTIEMSHNLGLKVVAEGVEYPHSLDLLKRWQCDTAQGYLISRPLDAAAFESWLNELRATA</sequence>
<dbReference type="Pfam" id="PF00672">
    <property type="entry name" value="HAMP"/>
    <property type="match status" value="1"/>
</dbReference>
<dbReference type="Proteomes" id="UP000466863">
    <property type="component" value="Unassembled WGS sequence"/>
</dbReference>